<keyword evidence="5" id="KW-0325">Glycoprotein</keyword>
<name>A0A6A4W6A2_AMPAM</name>
<keyword evidence="2" id="KW-0472">Membrane</keyword>
<dbReference type="Proteomes" id="UP000440578">
    <property type="component" value="Unassembled WGS sequence"/>
</dbReference>
<dbReference type="OrthoDB" id="5973910at2759"/>
<evidence type="ECO:0000256" key="2">
    <source>
        <dbReference type="ARBA" id="ARBA00023136"/>
    </source>
</evidence>
<evidence type="ECO:0000256" key="4">
    <source>
        <dbReference type="ARBA" id="ARBA00023170"/>
    </source>
</evidence>
<feature type="domain" description="Netrin receptor UNC5A-D-like N-terminal" evidence="8">
    <location>
        <begin position="56"/>
        <end position="154"/>
    </location>
</feature>
<evidence type="ECO:0000259" key="8">
    <source>
        <dbReference type="Pfam" id="PF25609"/>
    </source>
</evidence>
<evidence type="ECO:0000256" key="5">
    <source>
        <dbReference type="ARBA" id="ARBA00023180"/>
    </source>
</evidence>
<keyword evidence="6" id="KW-0393">Immunoglobulin domain</keyword>
<protein>
    <submittedName>
        <fullName evidence="9">Netrin receptor UNC5B</fullName>
    </submittedName>
</protein>
<dbReference type="InterPro" id="IPR013783">
    <property type="entry name" value="Ig-like_fold"/>
</dbReference>
<comment type="subcellular location">
    <subcellularLocation>
        <location evidence="1">Membrane</location>
        <topology evidence="1">Single-pass type I membrane protein</topology>
    </subcellularLocation>
</comment>
<gene>
    <name evidence="9" type="primary">UNC5B</name>
    <name evidence="9" type="ORF">FJT64_024655</name>
</gene>
<keyword evidence="7" id="KW-0732">Signal</keyword>
<evidence type="ECO:0000256" key="7">
    <source>
        <dbReference type="SAM" id="SignalP"/>
    </source>
</evidence>
<sequence>MAAGRLLAAISVMTLTWGHVTTVSGQAAPRAQRSVDSDDEHLLLPDVLPTGPSLDQSAPVFLEVPVPTYVLRNKPATLTCRAAHALHLYFRCNDQLMAGREHSQASYVDPQTAIRQLEVKLDVDKRTVEEYFGDYQCECVAWSSRGEKVSDSVTITAASGLPNGSPRKTTGLETGQIVWG</sequence>
<keyword evidence="10" id="KW-1185">Reference proteome</keyword>
<comment type="caution">
    <text evidence="9">The sequence shown here is derived from an EMBL/GenBank/DDBJ whole genome shotgun (WGS) entry which is preliminary data.</text>
</comment>
<proteinExistence type="predicted"/>
<organism evidence="9 10">
    <name type="scientific">Amphibalanus amphitrite</name>
    <name type="common">Striped barnacle</name>
    <name type="synonym">Balanus amphitrite</name>
    <dbReference type="NCBI Taxonomy" id="1232801"/>
    <lineage>
        <taxon>Eukaryota</taxon>
        <taxon>Metazoa</taxon>
        <taxon>Ecdysozoa</taxon>
        <taxon>Arthropoda</taxon>
        <taxon>Crustacea</taxon>
        <taxon>Multicrustacea</taxon>
        <taxon>Cirripedia</taxon>
        <taxon>Thoracica</taxon>
        <taxon>Thoracicalcarea</taxon>
        <taxon>Balanomorpha</taxon>
        <taxon>Balanoidea</taxon>
        <taxon>Balanidae</taxon>
        <taxon>Amphibalaninae</taxon>
        <taxon>Amphibalanus</taxon>
    </lineage>
</organism>
<evidence type="ECO:0000313" key="9">
    <source>
        <dbReference type="EMBL" id="KAF0303367.1"/>
    </source>
</evidence>
<dbReference type="Gene3D" id="2.60.40.10">
    <property type="entry name" value="Immunoglobulins"/>
    <property type="match status" value="1"/>
</dbReference>
<evidence type="ECO:0000256" key="1">
    <source>
        <dbReference type="ARBA" id="ARBA00004479"/>
    </source>
</evidence>
<dbReference type="Pfam" id="PF25609">
    <property type="entry name" value="Unc5_NetrinR_N"/>
    <property type="match status" value="1"/>
</dbReference>
<accession>A0A6A4W6A2</accession>
<keyword evidence="3" id="KW-1015">Disulfide bond</keyword>
<reference evidence="9 10" key="1">
    <citation type="submission" date="2019-07" db="EMBL/GenBank/DDBJ databases">
        <title>Draft genome assembly of a fouling barnacle, Amphibalanus amphitrite (Darwin, 1854): The first reference genome for Thecostraca.</title>
        <authorList>
            <person name="Kim W."/>
        </authorList>
    </citation>
    <scope>NUCLEOTIDE SEQUENCE [LARGE SCALE GENOMIC DNA]</scope>
    <source>
        <strain evidence="9">SNU_AA5</strain>
        <tissue evidence="9">Soma without cirri and trophi</tissue>
    </source>
</reference>
<keyword evidence="4 9" id="KW-0675">Receptor</keyword>
<feature type="chain" id="PRO_5025656329" evidence="7">
    <location>
        <begin position="19"/>
        <end position="180"/>
    </location>
</feature>
<dbReference type="InterPro" id="IPR057755">
    <property type="entry name" value="UNC5A-D-like_N"/>
</dbReference>
<evidence type="ECO:0000256" key="6">
    <source>
        <dbReference type="ARBA" id="ARBA00023319"/>
    </source>
</evidence>
<evidence type="ECO:0000256" key="3">
    <source>
        <dbReference type="ARBA" id="ARBA00023157"/>
    </source>
</evidence>
<dbReference type="EMBL" id="VIIS01000950">
    <property type="protein sequence ID" value="KAF0303367.1"/>
    <property type="molecule type" value="Genomic_DNA"/>
</dbReference>
<feature type="signal peptide" evidence="7">
    <location>
        <begin position="1"/>
        <end position="18"/>
    </location>
</feature>
<evidence type="ECO:0000313" key="10">
    <source>
        <dbReference type="Proteomes" id="UP000440578"/>
    </source>
</evidence>
<dbReference type="AlphaFoldDB" id="A0A6A4W6A2"/>